<evidence type="ECO:0000259" key="12">
    <source>
        <dbReference type="Pfam" id="PF00082"/>
    </source>
</evidence>
<dbReference type="InterPro" id="IPR006140">
    <property type="entry name" value="D-isomer_DH_NAD-bd"/>
</dbReference>
<dbReference type="VEuPathDB" id="FungiDB:TERG_12591"/>
<feature type="region of interest" description="Disordered" evidence="11">
    <location>
        <begin position="689"/>
        <end position="725"/>
    </location>
</feature>
<dbReference type="Pfam" id="PF00082">
    <property type="entry name" value="Peptidase_S8"/>
    <property type="match status" value="1"/>
</dbReference>
<dbReference type="CDD" id="cd04842">
    <property type="entry name" value="Peptidases_S8_Kp43_protease"/>
    <property type="match status" value="1"/>
</dbReference>
<evidence type="ECO:0000313" key="15">
    <source>
        <dbReference type="EMBL" id="KFL62830.1"/>
    </source>
</evidence>
<feature type="compositionally biased region" description="Low complexity" evidence="11">
    <location>
        <begin position="689"/>
        <end position="700"/>
    </location>
</feature>
<evidence type="ECO:0000256" key="5">
    <source>
        <dbReference type="ARBA" id="ARBA00022801"/>
    </source>
</evidence>
<dbReference type="SUPFAM" id="SSF49785">
    <property type="entry name" value="Galactose-binding domain-like"/>
    <property type="match status" value="1"/>
</dbReference>
<feature type="compositionally biased region" description="Basic and acidic residues" evidence="11">
    <location>
        <begin position="573"/>
        <end position="582"/>
    </location>
</feature>
<reference evidence="16" key="1">
    <citation type="journal article" date="2012" name="MBio">
        <title>Comparative genome analysis of Trichophyton rubrum and related dermatophytes reveals candidate genes involved in infection.</title>
        <authorList>
            <person name="Martinez D.A."/>
            <person name="Oliver B.G."/>
            <person name="Graeser Y."/>
            <person name="Goldberg J.M."/>
            <person name="Li W."/>
            <person name="Martinez-Rossi N.M."/>
            <person name="Monod M."/>
            <person name="Shelest E."/>
            <person name="Barton R.C."/>
            <person name="Birch E."/>
            <person name="Brakhage A.A."/>
            <person name="Chen Z."/>
            <person name="Gurr S.J."/>
            <person name="Heiman D."/>
            <person name="Heitman J."/>
            <person name="Kosti I."/>
            <person name="Rossi A."/>
            <person name="Saif S."/>
            <person name="Samalova M."/>
            <person name="Saunders C.W."/>
            <person name="Shea T."/>
            <person name="Summerbell R.C."/>
            <person name="Xu J."/>
            <person name="Young S."/>
            <person name="Zeng Q."/>
            <person name="Birren B.W."/>
            <person name="Cuomo C.A."/>
            <person name="White T.C."/>
        </authorList>
    </citation>
    <scope>NUCLEOTIDE SEQUENCE [LARGE SCALE GENOMIC DNA]</scope>
    <source>
        <strain evidence="16">ATCC MYA-4607 / CBS 118892</strain>
    </source>
</reference>
<dbReference type="InterPro" id="IPR023828">
    <property type="entry name" value="Peptidase_S8_Ser-AS"/>
</dbReference>
<feature type="compositionally biased region" description="Polar residues" evidence="11">
    <location>
        <begin position="552"/>
        <end position="572"/>
    </location>
</feature>
<dbReference type="CDD" id="cd12168">
    <property type="entry name" value="Mand_dh_like"/>
    <property type="match status" value="1"/>
</dbReference>
<dbReference type="InterPro" id="IPR051048">
    <property type="entry name" value="Peptidase_S8/S53_subtilisin"/>
</dbReference>
<sequence length="1009" mass="108166">MPVISINGNDLNPENQGPVLRAFGLESEDASKSNYILIQTKELLEDEQEDELERLGVDIQEYVSQKTYLCCYKPSDLAAIRSLPFVAWANVYMDMFVVQSSMKSASVPNAVAGFAKAVPKSSRRRMVDVVLHHDVDPTSQEIQEALCMATRADTSSMNIGAKKVRMMVQDQHLDEVAAIDGVRSIHEVHAAVLFNNKAVPIIKGDADTRGDHPIGTAEAKDKASALPYEGEGQIVAVGDTGFDKGSTTDTHPAFKGRVKHLYALGRTDRSDDPDGHGTHVCGSVLGDGTSEKMGGKIQGTAPKATLVLQSLLDSQNGLGGIPDDLTKLFIQPYEEQGARIHTNSWGSNAPGRQLPYNINSEEIDRFVWEHQDMVILFAAGNAGIDADQDGIIDKNQIGSQAAAKNCITVGASENDRPDIAKTYASWFPNKPFDTDRVADHPNGMAAFSSRGPTKEGRIKPDVVAPGTSILSTRSSKLLKPSTTFGTSADPAWFFNGGTSMATPLVAGGVALIREALVKSGNKNPSAALIKAMLINGAVELPGQYVPSEAGPSPNSSSGYGRVNLKNSIPQQPTKEDEPKGGYREGGPLTQGQTDSELVIKVPKDGGRTLKVTLVWTDPAGASLQNDLDLIVTAADGSERHGNMGEKKEFDRANNVEQVVWAKVPAGEVKVQPHAALGRAVRAPAGALLPPAGAARAGPRAPARRPLQRHRGDLPAQQHAGGHLPPLDDRLIPHLPRSLRLVASVNHGYEREDTAALAARGIWYCNGAGAANDSTADLALFLLLACFRRTSLCEHTVRSLRRGDFYDIEGAVAATAQNPRGRQLGIVGLGEIGQAVAERAQRALGMAIHYFGRRRKSAAVEQRLGGAVYHARLESLLAVADCVVLACPHTEETHHLLNARTFAMMKKGVRVVNVGRGKCVDEEALADALEAGIVSAAGLDVYEEEINERLLDSWQVTLMPHIGGATVDTQANFERIAMDNLEAFFFGDGKPVTPVNSVGLDDTHYIIDID</sequence>
<evidence type="ECO:0000256" key="11">
    <source>
        <dbReference type="SAM" id="MobiDB-lite"/>
    </source>
</evidence>
<evidence type="ECO:0000313" key="16">
    <source>
        <dbReference type="Proteomes" id="UP000008864"/>
    </source>
</evidence>
<dbReference type="Proteomes" id="UP000008864">
    <property type="component" value="Unassembled WGS sequence"/>
</dbReference>
<dbReference type="PRINTS" id="PR00723">
    <property type="entry name" value="SUBTILISIN"/>
</dbReference>
<keyword evidence="16" id="KW-1185">Reference proteome</keyword>
<dbReference type="InterPro" id="IPR034058">
    <property type="entry name" value="TagA/B/C/D_pept_dom"/>
</dbReference>
<dbReference type="PANTHER" id="PTHR43399:SF5">
    <property type="entry name" value="PEPTIDASE S8 FAMILY WITH PROTEASE-ASSOCIATED DOMAIN"/>
    <property type="match status" value="1"/>
</dbReference>
<feature type="active site" description="Charge relay system" evidence="10">
    <location>
        <position position="239"/>
    </location>
</feature>
<dbReference type="EMBL" id="GG700658">
    <property type="protein sequence ID" value="KFL62830.1"/>
    <property type="molecule type" value="Genomic_DNA"/>
</dbReference>
<feature type="region of interest" description="Disordered" evidence="11">
    <location>
        <begin position="545"/>
        <end position="595"/>
    </location>
</feature>
<feature type="domain" description="D-isomer specific 2-hydroxyacid dehydrogenase catalytic" evidence="13">
    <location>
        <begin position="725"/>
        <end position="994"/>
    </location>
</feature>
<feature type="domain" description="D-isomer specific 2-hydroxyacid dehydrogenase NAD-binding" evidence="14">
    <location>
        <begin position="780"/>
        <end position="962"/>
    </location>
</feature>
<dbReference type="OMA" id="RHGNMGE"/>
<evidence type="ECO:0000256" key="8">
    <source>
        <dbReference type="ARBA" id="ARBA00023145"/>
    </source>
</evidence>
<dbReference type="AlphaFoldDB" id="A0A080WR59"/>
<feature type="active site" description="Charge relay system" evidence="10">
    <location>
        <position position="276"/>
    </location>
</feature>
<dbReference type="InterPro" id="IPR000209">
    <property type="entry name" value="Peptidase_S8/S53_dom"/>
</dbReference>
<evidence type="ECO:0008006" key="17">
    <source>
        <dbReference type="Google" id="ProtNLM"/>
    </source>
</evidence>
<dbReference type="GO" id="GO:0016616">
    <property type="term" value="F:oxidoreductase activity, acting on the CH-OH group of donors, NAD or NADP as acceptor"/>
    <property type="evidence" value="ECO:0007669"/>
    <property type="project" value="InterPro"/>
</dbReference>
<dbReference type="GeneID" id="10371230"/>
<keyword evidence="2" id="KW-0964">Secreted</keyword>
<organism evidence="15 16">
    <name type="scientific">Trichophyton rubrum (strain ATCC MYA-4607 / CBS 118892)</name>
    <name type="common">Athlete's foot fungus</name>
    <dbReference type="NCBI Taxonomy" id="559305"/>
    <lineage>
        <taxon>Eukaryota</taxon>
        <taxon>Fungi</taxon>
        <taxon>Dikarya</taxon>
        <taxon>Ascomycota</taxon>
        <taxon>Pezizomycotina</taxon>
        <taxon>Eurotiomycetes</taxon>
        <taxon>Eurotiomycetidae</taxon>
        <taxon>Onygenales</taxon>
        <taxon>Arthrodermataceae</taxon>
        <taxon>Trichophyton</taxon>
    </lineage>
</organism>
<feature type="domain" description="Peptidase S8/S53" evidence="12">
    <location>
        <begin position="230"/>
        <end position="560"/>
    </location>
</feature>
<dbReference type="PANTHER" id="PTHR43399">
    <property type="entry name" value="SUBTILISIN-RELATED"/>
    <property type="match status" value="1"/>
</dbReference>
<dbReference type="Gene3D" id="2.60.120.380">
    <property type="match status" value="1"/>
</dbReference>
<dbReference type="InterPro" id="IPR015500">
    <property type="entry name" value="Peptidase_S8_subtilisin-rel"/>
</dbReference>
<keyword evidence="5 10" id="KW-0378">Hydrolase</keyword>
<evidence type="ECO:0000256" key="3">
    <source>
        <dbReference type="ARBA" id="ARBA00022670"/>
    </source>
</evidence>
<dbReference type="InterPro" id="IPR036852">
    <property type="entry name" value="Peptidase_S8/S53_dom_sf"/>
</dbReference>
<evidence type="ECO:0000256" key="7">
    <source>
        <dbReference type="ARBA" id="ARBA00023026"/>
    </source>
</evidence>
<gene>
    <name evidence="15" type="ORF">TERG_12591</name>
</gene>
<dbReference type="PROSITE" id="PS51892">
    <property type="entry name" value="SUBTILASE"/>
    <property type="match status" value="1"/>
</dbReference>
<evidence type="ECO:0000256" key="6">
    <source>
        <dbReference type="ARBA" id="ARBA00022825"/>
    </source>
</evidence>
<keyword evidence="3 10" id="KW-0645">Protease</keyword>
<dbReference type="PROSITE" id="PS00137">
    <property type="entry name" value="SUBTILASE_HIS"/>
    <property type="match status" value="1"/>
</dbReference>
<accession>A0A080WR59</accession>
<dbReference type="GO" id="GO:0004252">
    <property type="term" value="F:serine-type endopeptidase activity"/>
    <property type="evidence" value="ECO:0007669"/>
    <property type="project" value="UniProtKB-UniRule"/>
</dbReference>
<evidence type="ECO:0000259" key="14">
    <source>
        <dbReference type="Pfam" id="PF02826"/>
    </source>
</evidence>
<dbReference type="eggNOG" id="ENOG502QSWT">
    <property type="taxonomic scope" value="Eukaryota"/>
</dbReference>
<dbReference type="Gene3D" id="3.40.50.200">
    <property type="entry name" value="Peptidase S8/S53 domain"/>
    <property type="match status" value="1"/>
</dbReference>
<evidence type="ECO:0000256" key="1">
    <source>
        <dbReference type="ARBA" id="ARBA00004613"/>
    </source>
</evidence>
<dbReference type="GO" id="GO:0006508">
    <property type="term" value="P:proteolysis"/>
    <property type="evidence" value="ECO:0007669"/>
    <property type="project" value="UniProtKB-KW"/>
</dbReference>
<dbReference type="RefSeq" id="XP_047607361.1">
    <property type="nucleotide sequence ID" value="XM_047751533.1"/>
</dbReference>
<comment type="similarity">
    <text evidence="10">Belongs to the peptidase S8 family.</text>
</comment>
<feature type="active site" description="Charge relay system" evidence="10">
    <location>
        <position position="499"/>
    </location>
</feature>
<keyword evidence="4" id="KW-0732">Signal</keyword>
<name>A0A080WR59_TRIRC</name>
<dbReference type="HOGENOM" id="CLU_011786_1_0_1"/>
<protein>
    <recommendedName>
        <fullName evidence="17">Peptidase S8/S53 domain-containing protein</fullName>
    </recommendedName>
</protein>
<evidence type="ECO:0000256" key="10">
    <source>
        <dbReference type="PROSITE-ProRule" id="PRU01240"/>
    </source>
</evidence>
<dbReference type="InterPro" id="IPR036291">
    <property type="entry name" value="NAD(P)-bd_dom_sf"/>
</dbReference>
<evidence type="ECO:0000256" key="9">
    <source>
        <dbReference type="ARBA" id="ARBA00023180"/>
    </source>
</evidence>
<dbReference type="SUPFAM" id="SSF52743">
    <property type="entry name" value="Subtilisin-like"/>
    <property type="match status" value="1"/>
</dbReference>
<keyword evidence="7" id="KW-0843">Virulence</keyword>
<evidence type="ECO:0000259" key="13">
    <source>
        <dbReference type="Pfam" id="PF00389"/>
    </source>
</evidence>
<dbReference type="InterPro" id="IPR022398">
    <property type="entry name" value="Peptidase_S8_His-AS"/>
</dbReference>
<keyword evidence="8" id="KW-0865">Zymogen</keyword>
<dbReference type="Gene3D" id="3.40.50.720">
    <property type="entry name" value="NAD(P)-binding Rossmann-like Domain"/>
    <property type="match status" value="2"/>
</dbReference>
<dbReference type="SUPFAM" id="SSF52283">
    <property type="entry name" value="Formate/glycerate dehydrogenase catalytic domain-like"/>
    <property type="match status" value="1"/>
</dbReference>
<dbReference type="Pfam" id="PF02826">
    <property type="entry name" value="2-Hacid_dh_C"/>
    <property type="match status" value="1"/>
</dbReference>
<proteinExistence type="inferred from homology"/>
<keyword evidence="6 10" id="KW-0720">Serine protease</keyword>
<dbReference type="OrthoDB" id="10256524at2759"/>
<dbReference type="STRING" id="559305.A0A080WR59"/>
<dbReference type="GO" id="GO:0005576">
    <property type="term" value="C:extracellular region"/>
    <property type="evidence" value="ECO:0007669"/>
    <property type="project" value="UniProtKB-SubCell"/>
</dbReference>
<evidence type="ECO:0000256" key="2">
    <source>
        <dbReference type="ARBA" id="ARBA00022525"/>
    </source>
</evidence>
<dbReference type="InParanoid" id="A0A080WR59"/>
<dbReference type="PROSITE" id="PS00138">
    <property type="entry name" value="SUBTILASE_SER"/>
    <property type="match status" value="1"/>
</dbReference>
<dbReference type="InterPro" id="IPR006139">
    <property type="entry name" value="D-isomer_2_OHA_DH_cat_dom"/>
</dbReference>
<dbReference type="InterPro" id="IPR008979">
    <property type="entry name" value="Galactose-bd-like_sf"/>
</dbReference>
<dbReference type="Pfam" id="PF00389">
    <property type="entry name" value="2-Hacid_dh"/>
    <property type="match status" value="1"/>
</dbReference>
<comment type="subcellular location">
    <subcellularLocation>
        <location evidence="1">Secreted</location>
    </subcellularLocation>
</comment>
<dbReference type="SUPFAM" id="SSF51735">
    <property type="entry name" value="NAD(P)-binding Rossmann-fold domains"/>
    <property type="match status" value="1"/>
</dbReference>
<dbReference type="GO" id="GO:0051287">
    <property type="term" value="F:NAD binding"/>
    <property type="evidence" value="ECO:0007669"/>
    <property type="project" value="InterPro"/>
</dbReference>
<keyword evidence="9" id="KW-0325">Glycoprotein</keyword>
<evidence type="ECO:0000256" key="4">
    <source>
        <dbReference type="ARBA" id="ARBA00022729"/>
    </source>
</evidence>